<name>A0ACC1NWN1_9HYPO</name>
<dbReference type="EMBL" id="JANJQO010000033">
    <property type="protein sequence ID" value="KAJ2983350.1"/>
    <property type="molecule type" value="Genomic_DNA"/>
</dbReference>
<reference evidence="1" key="1">
    <citation type="submission" date="2022-08" db="EMBL/GenBank/DDBJ databases">
        <title>Genome Sequence of Lecanicillium fungicola.</title>
        <authorList>
            <person name="Buettner E."/>
        </authorList>
    </citation>
    <scope>NUCLEOTIDE SEQUENCE</scope>
    <source>
        <strain evidence="1">Babe33</strain>
    </source>
</reference>
<organism evidence="1 2">
    <name type="scientific">Zarea fungicola</name>
    <dbReference type="NCBI Taxonomy" id="93591"/>
    <lineage>
        <taxon>Eukaryota</taxon>
        <taxon>Fungi</taxon>
        <taxon>Dikarya</taxon>
        <taxon>Ascomycota</taxon>
        <taxon>Pezizomycotina</taxon>
        <taxon>Sordariomycetes</taxon>
        <taxon>Hypocreomycetidae</taxon>
        <taxon>Hypocreales</taxon>
        <taxon>Cordycipitaceae</taxon>
        <taxon>Zarea</taxon>
    </lineage>
</organism>
<protein>
    <submittedName>
        <fullName evidence="1">Uncharacterized protein</fullName>
    </submittedName>
</protein>
<sequence>MHFFTVFTLVAAGLPSALAFCCHGIAGQPCADGTKSTGCCATASCNVFCCACGGHCRTNSRRSINPAVVVFDRADESGREETAQAFAQADTDNAGNLTVAKYVAYMDGTRGGPEDVWVSMFRKFDRNGDGVLTLDEVDRE</sequence>
<gene>
    <name evidence="1" type="ORF">NQ176_g756</name>
</gene>
<keyword evidence="2" id="KW-1185">Reference proteome</keyword>
<proteinExistence type="predicted"/>
<comment type="caution">
    <text evidence="1">The sequence shown here is derived from an EMBL/GenBank/DDBJ whole genome shotgun (WGS) entry which is preliminary data.</text>
</comment>
<evidence type="ECO:0000313" key="1">
    <source>
        <dbReference type="EMBL" id="KAJ2983350.1"/>
    </source>
</evidence>
<dbReference type="Proteomes" id="UP001143910">
    <property type="component" value="Unassembled WGS sequence"/>
</dbReference>
<accession>A0ACC1NWN1</accession>
<evidence type="ECO:0000313" key="2">
    <source>
        <dbReference type="Proteomes" id="UP001143910"/>
    </source>
</evidence>